<dbReference type="Pfam" id="PF25764">
    <property type="entry name" value="KIF21A_4th"/>
    <property type="match status" value="1"/>
</dbReference>
<dbReference type="EMBL" id="IACM01102207">
    <property type="protein sequence ID" value="LAB33943.1"/>
    <property type="molecule type" value="Transcribed_RNA"/>
</dbReference>
<protein>
    <submittedName>
        <fullName evidence="2">Uncharacterized protein</fullName>
    </submittedName>
</protein>
<sequence length="107" mass="12532">MSKELLELNQALTLKEALAWKLSQSDRQLEPIQCQSKNNIQNLEGEVAKLQKEKEDLVLTLQMTKKEVTQAKLSKHLQTHLQKLEEEISELKKLKEQRKLLKMKIIQ</sequence>
<proteinExistence type="predicted"/>
<accession>A0A2D4MMA1</accession>
<evidence type="ECO:0000256" key="1">
    <source>
        <dbReference type="SAM" id="Coils"/>
    </source>
</evidence>
<name>A0A2D4MMA1_9SAUR</name>
<reference evidence="2" key="2">
    <citation type="submission" date="2017-11" db="EMBL/GenBank/DDBJ databases">
        <title>Coralsnake Venomics: Analyses of Venom Gland Transcriptomes and Proteomes of Six Brazilian Taxa.</title>
        <authorList>
            <person name="Aird S.D."/>
            <person name="Jorge da Silva N."/>
            <person name="Qiu L."/>
            <person name="Villar-Briones A."/>
            <person name="Aparecida-Saddi V."/>
            <person name="Campos-Telles M.P."/>
            <person name="Grau M."/>
            <person name="Mikheyev A.S."/>
        </authorList>
    </citation>
    <scope>NUCLEOTIDE SEQUENCE</scope>
    <source>
        <tissue evidence="2">Venom_gland</tissue>
    </source>
</reference>
<evidence type="ECO:0000313" key="2">
    <source>
        <dbReference type="EMBL" id="LAB33943.1"/>
    </source>
</evidence>
<keyword evidence="1" id="KW-0175">Coiled coil</keyword>
<organism evidence="2">
    <name type="scientific">Micrurus spixii</name>
    <name type="common">Amazon coral snake</name>
    <dbReference type="NCBI Taxonomy" id="129469"/>
    <lineage>
        <taxon>Eukaryota</taxon>
        <taxon>Metazoa</taxon>
        <taxon>Chordata</taxon>
        <taxon>Craniata</taxon>
        <taxon>Vertebrata</taxon>
        <taxon>Euteleostomi</taxon>
        <taxon>Lepidosauria</taxon>
        <taxon>Squamata</taxon>
        <taxon>Bifurcata</taxon>
        <taxon>Unidentata</taxon>
        <taxon>Episquamata</taxon>
        <taxon>Toxicofera</taxon>
        <taxon>Serpentes</taxon>
        <taxon>Colubroidea</taxon>
        <taxon>Elapidae</taxon>
        <taxon>Elapinae</taxon>
        <taxon>Micrurus</taxon>
    </lineage>
</organism>
<dbReference type="AlphaFoldDB" id="A0A2D4MMA1"/>
<feature type="coiled-coil region" evidence="1">
    <location>
        <begin position="40"/>
        <end position="104"/>
    </location>
</feature>
<reference evidence="2" key="1">
    <citation type="submission" date="2017-07" db="EMBL/GenBank/DDBJ databases">
        <authorList>
            <person name="Mikheyev A."/>
            <person name="Grau M."/>
        </authorList>
    </citation>
    <scope>NUCLEOTIDE SEQUENCE</scope>
    <source>
        <tissue evidence="2">Venom_gland</tissue>
    </source>
</reference>